<accession>A0ABR1FL32</accession>
<dbReference type="Proteomes" id="UP001363151">
    <property type="component" value="Unassembled WGS sequence"/>
</dbReference>
<organism evidence="1 2">
    <name type="scientific">Aureococcus anophagefferens</name>
    <name type="common">Harmful bloom alga</name>
    <dbReference type="NCBI Taxonomy" id="44056"/>
    <lineage>
        <taxon>Eukaryota</taxon>
        <taxon>Sar</taxon>
        <taxon>Stramenopiles</taxon>
        <taxon>Ochrophyta</taxon>
        <taxon>Pelagophyceae</taxon>
        <taxon>Pelagomonadales</taxon>
        <taxon>Pelagomonadaceae</taxon>
        <taxon>Aureococcus</taxon>
    </lineage>
</organism>
<dbReference type="EMBL" id="JBBJCI010000366">
    <property type="protein sequence ID" value="KAK7232808.1"/>
    <property type="molecule type" value="Genomic_DNA"/>
</dbReference>
<sequence length="444" mass="49792">MPISGVTNRDTIRQGAVHEIFFDERECIGHSNNLYAPSRLLSDSEKATLIKQLRESDPKGWAAIQEALDEAEPHDEITRRNPLLTEQDADGNIHAVATIVVALDDADRIKGAMASRRVSDGTKHKKSGKTYFGSPARDELKRALFVGTSRIFMIDAAVLLNTRVAWVEADAIETLKDGLGCRIAPQSREAPRLRRMEAGQTVAGASLTRPRERQRGREKAMHAEECKGKTDEARERKANASFGSAEMSAAQEHAFHNHSEKQKARKFGGDEVSEFQLLSAEARARGHKAANLLRSHLDQGGSPTFECDGYTMQIRDDPFRVVEHAPLNKNGEYLFRQGQCKGDFKIHVDEVDSDGEPLDEPRDVDDSDYDSDDDDSVWLCFDVAAELKLLKPHFEHQREIADMTRPSLKRALKEDKLSIAGNVPELKKRLYLHRTGKRITEVKF</sequence>
<reference evidence="1 2" key="1">
    <citation type="submission" date="2024-03" db="EMBL/GenBank/DDBJ databases">
        <title>Aureococcus anophagefferens CCMP1851 and Kratosvirus quantuckense: Draft genome of a second virus-susceptible host strain in the model system.</title>
        <authorList>
            <person name="Chase E."/>
            <person name="Truchon A.R."/>
            <person name="Schepens W."/>
            <person name="Wilhelm S.W."/>
        </authorList>
    </citation>
    <scope>NUCLEOTIDE SEQUENCE [LARGE SCALE GENOMIC DNA]</scope>
    <source>
        <strain evidence="1 2">CCMP1851</strain>
    </source>
</reference>
<name>A0ABR1FL32_AURAN</name>
<proteinExistence type="predicted"/>
<gene>
    <name evidence="1" type="ORF">SO694_00037279</name>
</gene>
<dbReference type="KEGG" id="aaf:AURANDRAFT_61186"/>
<protein>
    <submittedName>
        <fullName evidence="1">Uncharacterized protein</fullName>
    </submittedName>
</protein>
<comment type="caution">
    <text evidence="1">The sequence shown here is derived from an EMBL/GenBank/DDBJ whole genome shotgun (WGS) entry which is preliminary data.</text>
</comment>
<evidence type="ECO:0000313" key="2">
    <source>
        <dbReference type="Proteomes" id="UP001363151"/>
    </source>
</evidence>
<keyword evidence="2" id="KW-1185">Reference proteome</keyword>
<evidence type="ECO:0000313" key="1">
    <source>
        <dbReference type="EMBL" id="KAK7232808.1"/>
    </source>
</evidence>